<organism evidence="1 2">
    <name type="scientific">Boeremia exigua</name>
    <dbReference type="NCBI Taxonomy" id="749465"/>
    <lineage>
        <taxon>Eukaryota</taxon>
        <taxon>Fungi</taxon>
        <taxon>Dikarya</taxon>
        <taxon>Ascomycota</taxon>
        <taxon>Pezizomycotina</taxon>
        <taxon>Dothideomycetes</taxon>
        <taxon>Pleosporomycetidae</taxon>
        <taxon>Pleosporales</taxon>
        <taxon>Pleosporineae</taxon>
        <taxon>Didymellaceae</taxon>
        <taxon>Boeremia</taxon>
    </lineage>
</organism>
<name>A0ACC2I4H2_9PLEO</name>
<accession>A0ACC2I4H2</accession>
<reference evidence="1" key="1">
    <citation type="submission" date="2022-11" db="EMBL/GenBank/DDBJ databases">
        <title>Genome Sequence of Boeremia exigua.</title>
        <authorList>
            <person name="Buettner E."/>
        </authorList>
    </citation>
    <scope>NUCLEOTIDE SEQUENCE</scope>
    <source>
        <strain evidence="1">CU02</strain>
    </source>
</reference>
<dbReference type="EMBL" id="JAPHNI010000557">
    <property type="protein sequence ID" value="KAJ8109898.1"/>
    <property type="molecule type" value="Genomic_DNA"/>
</dbReference>
<gene>
    <name evidence="1" type="ORF">OPT61_g7119</name>
</gene>
<dbReference type="Proteomes" id="UP001153331">
    <property type="component" value="Unassembled WGS sequence"/>
</dbReference>
<proteinExistence type="predicted"/>
<evidence type="ECO:0000313" key="2">
    <source>
        <dbReference type="Proteomes" id="UP001153331"/>
    </source>
</evidence>
<comment type="caution">
    <text evidence="1">The sequence shown here is derived from an EMBL/GenBank/DDBJ whole genome shotgun (WGS) entry which is preliminary data.</text>
</comment>
<protein>
    <submittedName>
        <fullName evidence="1">Uncharacterized protein</fullName>
    </submittedName>
</protein>
<evidence type="ECO:0000313" key="1">
    <source>
        <dbReference type="EMBL" id="KAJ8109898.1"/>
    </source>
</evidence>
<sequence>MDEERRRRVFFIYILIQLFTSEASVDVRCEISEQFYIDFTQVSDCDPERHAKYMVKPALIETGTSWNLPLANMSPSRSTKITVNNQTSVKFNLDGQAVDHGIWSLNLEPPQYINANSSVWFQCESAGVMTGDQGNVTYRAGDLGQFNLRFNNPFSGGNDYGETLPAGLKVDREGGGGNDASVVWTISAA</sequence>
<keyword evidence="2" id="KW-1185">Reference proteome</keyword>